<dbReference type="EMBL" id="JAYGIE010000005">
    <property type="protein sequence ID" value="MEA5476448.1"/>
    <property type="molecule type" value="Genomic_DNA"/>
</dbReference>
<dbReference type="RefSeq" id="WP_281007370.1">
    <property type="nucleotide sequence ID" value="NZ_JAYGIE010000005.1"/>
</dbReference>
<keyword evidence="2" id="KW-1185">Reference proteome</keyword>
<evidence type="ECO:0000313" key="2">
    <source>
        <dbReference type="Proteomes" id="UP001301388"/>
    </source>
</evidence>
<protein>
    <submittedName>
        <fullName evidence="1">Uncharacterized protein</fullName>
    </submittedName>
</protein>
<gene>
    <name evidence="1" type="ORF">VB774_02340</name>
</gene>
<name>A0ABU5TEG7_9CYAN</name>
<sequence length="93" mass="10644">MNTATKTIKVYDEIVDFIASGTTPQSLIDFHLSETAQERLEDLVHSAKNNELTKEDKRELEKYLVLEHILRLAKAKAYKYIDTGIKENAAILH</sequence>
<accession>A0ABU5TEG7</accession>
<proteinExistence type="predicted"/>
<dbReference type="Proteomes" id="UP001301388">
    <property type="component" value="Unassembled WGS sequence"/>
</dbReference>
<evidence type="ECO:0000313" key="1">
    <source>
        <dbReference type="EMBL" id="MEA5476448.1"/>
    </source>
</evidence>
<comment type="caution">
    <text evidence="1">The sequence shown here is derived from an EMBL/GenBank/DDBJ whole genome shotgun (WGS) entry which is preliminary data.</text>
</comment>
<organism evidence="1 2">
    <name type="scientific">Pseudanabaena galeata UHCC 0370</name>
    <dbReference type="NCBI Taxonomy" id="3110310"/>
    <lineage>
        <taxon>Bacteria</taxon>
        <taxon>Bacillati</taxon>
        <taxon>Cyanobacteriota</taxon>
        <taxon>Cyanophyceae</taxon>
        <taxon>Pseudanabaenales</taxon>
        <taxon>Pseudanabaenaceae</taxon>
        <taxon>Pseudanabaena</taxon>
    </lineage>
</organism>
<reference evidence="1 2" key="1">
    <citation type="submission" date="2023-12" db="EMBL/GenBank/DDBJ databases">
        <title>Baltic Sea Cyanobacteria.</title>
        <authorList>
            <person name="Delbaje E."/>
            <person name="Fewer D.P."/>
            <person name="Shishido T.K."/>
        </authorList>
    </citation>
    <scope>NUCLEOTIDE SEQUENCE [LARGE SCALE GENOMIC DNA]</scope>
    <source>
        <strain evidence="1 2">UHCC 0370</strain>
    </source>
</reference>